<dbReference type="Gene3D" id="3.50.50.100">
    <property type="match status" value="1"/>
</dbReference>
<evidence type="ECO:0000259" key="10">
    <source>
        <dbReference type="Pfam" id="PF00586"/>
    </source>
</evidence>
<evidence type="ECO:0000256" key="1">
    <source>
        <dbReference type="ARBA" id="ARBA00001974"/>
    </source>
</evidence>
<dbReference type="AlphaFoldDB" id="A0A6P1TH85"/>
<dbReference type="Pfam" id="PF02769">
    <property type="entry name" value="AIRS_C"/>
    <property type="match status" value="1"/>
</dbReference>
<dbReference type="NCBIfam" id="TIGR03169">
    <property type="entry name" value="Nterm_to_SelD"/>
    <property type="match status" value="1"/>
</dbReference>
<dbReference type="SUPFAM" id="SSF51905">
    <property type="entry name" value="FAD/NAD(P)-binding domain"/>
    <property type="match status" value="1"/>
</dbReference>
<evidence type="ECO:0000256" key="8">
    <source>
        <dbReference type="ARBA" id="ARBA00023002"/>
    </source>
</evidence>
<keyword evidence="8" id="KW-0560">Oxidoreductase</keyword>
<evidence type="ECO:0000256" key="9">
    <source>
        <dbReference type="ARBA" id="ARBA00023266"/>
    </source>
</evidence>
<dbReference type="InterPro" id="IPR036921">
    <property type="entry name" value="PurM-like_N_sf"/>
</dbReference>
<dbReference type="EMBL" id="CP047491">
    <property type="protein sequence ID" value="QHQ40182.1"/>
    <property type="molecule type" value="Genomic_DNA"/>
</dbReference>
<dbReference type="EC" id="2.7.9.3" evidence="13 14"/>
<keyword evidence="3 13" id="KW-0808">Transferase</keyword>
<comment type="cofactor">
    <cofactor evidence="1">
        <name>FAD</name>
        <dbReference type="ChEBI" id="CHEBI:57692"/>
    </cofactor>
</comment>
<feature type="domain" description="PurM-like N-terminal" evidence="10">
    <location>
        <begin position="445"/>
        <end position="551"/>
    </location>
</feature>
<dbReference type="PANTHER" id="PTHR42913">
    <property type="entry name" value="APOPTOSIS-INDUCING FACTOR 1"/>
    <property type="match status" value="1"/>
</dbReference>
<dbReference type="Proteomes" id="UP000464675">
    <property type="component" value="Chromosome"/>
</dbReference>
<dbReference type="PANTHER" id="PTHR42913:SF9">
    <property type="entry name" value="SLR1591 PROTEIN"/>
    <property type="match status" value="1"/>
</dbReference>
<evidence type="ECO:0000256" key="4">
    <source>
        <dbReference type="ARBA" id="ARBA00022741"/>
    </source>
</evidence>
<dbReference type="SUPFAM" id="SSF55326">
    <property type="entry name" value="PurM N-terminal domain-like"/>
    <property type="match status" value="1"/>
</dbReference>
<gene>
    <name evidence="14" type="primary">selD</name>
    <name evidence="14" type="ORF">GTQ55_15135</name>
    <name evidence="13" type="ORF">HNQ53_002789</name>
</gene>
<evidence type="ECO:0000259" key="11">
    <source>
        <dbReference type="Pfam" id="PF02769"/>
    </source>
</evidence>
<keyword evidence="5" id="KW-0418">Kinase</keyword>
<keyword evidence="9" id="KW-0711">Selenium</keyword>
<evidence type="ECO:0000256" key="3">
    <source>
        <dbReference type="ARBA" id="ARBA00022679"/>
    </source>
</evidence>
<keyword evidence="15" id="KW-1185">Reference proteome</keyword>
<organism evidence="13 16">
    <name type="scientific">Microbulbifer hydrolyticus</name>
    <dbReference type="NCBI Taxonomy" id="48074"/>
    <lineage>
        <taxon>Bacteria</taxon>
        <taxon>Pseudomonadati</taxon>
        <taxon>Pseudomonadota</taxon>
        <taxon>Gammaproteobacteria</taxon>
        <taxon>Cellvibrionales</taxon>
        <taxon>Microbulbiferaceae</taxon>
        <taxon>Microbulbifer</taxon>
    </lineage>
</organism>
<dbReference type="GO" id="GO:0005524">
    <property type="term" value="F:ATP binding"/>
    <property type="evidence" value="ECO:0007669"/>
    <property type="project" value="UniProtKB-KW"/>
</dbReference>
<dbReference type="InterPro" id="IPR017584">
    <property type="entry name" value="Pyridine_nucleo_diS_OxRdtase_N"/>
</dbReference>
<dbReference type="SUPFAM" id="SSF56042">
    <property type="entry name" value="PurM C-terminal domain-like"/>
    <property type="match status" value="1"/>
</dbReference>
<evidence type="ECO:0000256" key="6">
    <source>
        <dbReference type="ARBA" id="ARBA00022827"/>
    </source>
</evidence>
<evidence type="ECO:0000259" key="12">
    <source>
        <dbReference type="Pfam" id="PF07992"/>
    </source>
</evidence>
<evidence type="ECO:0000256" key="2">
    <source>
        <dbReference type="ARBA" id="ARBA00022630"/>
    </source>
</evidence>
<keyword evidence="4" id="KW-0547">Nucleotide-binding</keyword>
<dbReference type="NCBIfam" id="TIGR00476">
    <property type="entry name" value="selD"/>
    <property type="match status" value="1"/>
</dbReference>
<dbReference type="Pfam" id="PF07992">
    <property type="entry name" value="Pyr_redox_2"/>
    <property type="match status" value="1"/>
</dbReference>
<sequence>MGKPPHYQDIVLVGGGHSHAVFLQLWARSPLPGVRLTLVSPQVLSAYAGMLPGMIAGHYGFSDIHIDLPRLCRASGARFIQACAHHIDPVEKRVSLLGRPDLEYDLISLDVGATPCRDIPGSELAIPVKPVGHFHRYWQQLTQQVHSNHQPLRLGVVGGGLGGCELAMAMSWALEEPVYSGRVEIHLLQAGNKVPPDFPLLVRRMVARELGRLKVQVHRNWRVAEITQRGVYSDEGQFLSLDKVLLCTEAGAPPWLAQSGLALDGQGFLQVDEYLRAEQHPSVFAAGDVASPAHTNTAKAARNALDQGPILFHNLRATLLEQPLKPYHAQTKTFSLFSCGSQRAMLTRGGFSAVGEALWHWKDHCDRGFMQRFDNLPVPARKPPYSFLRSLLKPEPHGLDQRNNMSVAGLRNHGPGAVVGNELLNRTLATLPQPQPATITRARVDDAAVIKLPTGKLLVQSAAQLRAPVADPWLFGRLTALHCLSHLFARHAQPVTAQALVTLPPAAPEITARDLQQLLDGAARELNQHNCALSGGTTSEGSELQLGLTLDGVAEAQQLQSPFNLRAGDCLITTKPLGIGTLFAAELQGKARGRWLQQALEVMLHSNATAAEIFAGNHAHAVSDIKGTGLLGQLLDMLQWQGDHAKLPVRAESGDGQYQLPLGARLFADALPLLAGATYCAEHGLLSSQHQHNARAYAALQNPTAWRAEPLLPLLVDPQTCGGLLASVPAEYAEGCLAALQAAGCRHAAIIGFVDELPAPREQLLYAPQPVHLARGGDWKKLAQRHTEMIS</sequence>
<keyword evidence="6" id="KW-0274">FAD</keyword>
<evidence type="ECO:0000256" key="5">
    <source>
        <dbReference type="ARBA" id="ARBA00022777"/>
    </source>
</evidence>
<reference evidence="13 16" key="2">
    <citation type="submission" date="2020-08" db="EMBL/GenBank/DDBJ databases">
        <title>Genomic Encyclopedia of Type Strains, Phase IV (KMG-IV): sequencing the most valuable type-strain genomes for metagenomic binning, comparative biology and taxonomic classification.</title>
        <authorList>
            <person name="Goeker M."/>
        </authorList>
    </citation>
    <scope>NUCLEOTIDE SEQUENCE [LARGE SCALE GENOMIC DNA]</scope>
    <source>
        <strain evidence="13 16">DSM 11525</strain>
    </source>
</reference>
<evidence type="ECO:0000313" key="16">
    <source>
        <dbReference type="Proteomes" id="UP000563601"/>
    </source>
</evidence>
<dbReference type="InterPro" id="IPR051169">
    <property type="entry name" value="NADH-Q_oxidoreductase"/>
</dbReference>
<dbReference type="InterPro" id="IPR016188">
    <property type="entry name" value="PurM-like_N"/>
</dbReference>
<evidence type="ECO:0000256" key="7">
    <source>
        <dbReference type="ARBA" id="ARBA00022840"/>
    </source>
</evidence>
<dbReference type="Gene3D" id="3.90.650.10">
    <property type="entry name" value="PurM-like C-terminal domain"/>
    <property type="match status" value="1"/>
</dbReference>
<protein>
    <submittedName>
        <fullName evidence="14">Selenide, water dikinase SelD</fullName>
        <ecNumber evidence="13 14">2.7.9.3</ecNumber>
    </submittedName>
    <submittedName>
        <fullName evidence="13">Selenide,water dikinase</fullName>
    </submittedName>
</protein>
<dbReference type="GO" id="GO:0019646">
    <property type="term" value="P:aerobic electron transport chain"/>
    <property type="evidence" value="ECO:0007669"/>
    <property type="project" value="TreeGrafter"/>
</dbReference>
<dbReference type="InterPro" id="IPR036676">
    <property type="entry name" value="PurM-like_C_sf"/>
</dbReference>
<dbReference type="EMBL" id="JACHHR010000003">
    <property type="protein sequence ID" value="MBB5212564.1"/>
    <property type="molecule type" value="Genomic_DNA"/>
</dbReference>
<dbReference type="InterPro" id="IPR023753">
    <property type="entry name" value="FAD/NAD-binding_dom"/>
</dbReference>
<reference evidence="14 15" key="1">
    <citation type="submission" date="2020-01" db="EMBL/GenBank/DDBJ databases">
        <title>The possibility of degradation of plastic by Microbulbifer hydrolyticus IRE-31.</title>
        <authorList>
            <person name="Liu L."/>
        </authorList>
    </citation>
    <scope>NUCLEOTIDE SEQUENCE [LARGE SCALE GENOMIC DNA]</scope>
    <source>
        <strain evidence="14 15">IRE-31</strain>
    </source>
</reference>
<dbReference type="InterPro" id="IPR010918">
    <property type="entry name" value="PurM-like_C_dom"/>
</dbReference>
<evidence type="ECO:0000313" key="13">
    <source>
        <dbReference type="EMBL" id="MBB5212564.1"/>
    </source>
</evidence>
<dbReference type="RefSeq" id="WP_161859480.1">
    <property type="nucleotide sequence ID" value="NZ_CP047491.1"/>
</dbReference>
<keyword evidence="2" id="KW-0285">Flavoprotein</keyword>
<accession>A0A6P1TH85</accession>
<dbReference type="Pfam" id="PF00586">
    <property type="entry name" value="AIRS"/>
    <property type="match status" value="1"/>
</dbReference>
<dbReference type="Proteomes" id="UP000563601">
    <property type="component" value="Unassembled WGS sequence"/>
</dbReference>
<dbReference type="GO" id="GO:0004756">
    <property type="term" value="F:selenide, water dikinase activity"/>
    <property type="evidence" value="ECO:0007669"/>
    <property type="project" value="UniProtKB-EC"/>
</dbReference>
<dbReference type="OrthoDB" id="9767928at2"/>
<keyword evidence="7" id="KW-0067">ATP-binding</keyword>
<dbReference type="Gene3D" id="3.30.1330.10">
    <property type="entry name" value="PurM-like, N-terminal domain"/>
    <property type="match status" value="1"/>
</dbReference>
<feature type="domain" description="PurM-like C-terminal" evidence="11">
    <location>
        <begin position="566"/>
        <end position="756"/>
    </location>
</feature>
<evidence type="ECO:0000313" key="14">
    <source>
        <dbReference type="EMBL" id="QHQ40182.1"/>
    </source>
</evidence>
<feature type="domain" description="FAD/NAD(P)-binding" evidence="12">
    <location>
        <begin position="9"/>
        <end position="308"/>
    </location>
</feature>
<dbReference type="GO" id="GO:0003955">
    <property type="term" value="F:NAD(P)H dehydrogenase (quinone) activity"/>
    <property type="evidence" value="ECO:0007669"/>
    <property type="project" value="TreeGrafter"/>
</dbReference>
<dbReference type="InterPro" id="IPR036188">
    <property type="entry name" value="FAD/NAD-bd_sf"/>
</dbReference>
<proteinExistence type="predicted"/>
<evidence type="ECO:0000313" key="15">
    <source>
        <dbReference type="Proteomes" id="UP000464675"/>
    </source>
</evidence>
<dbReference type="InterPro" id="IPR004536">
    <property type="entry name" value="SPS/SelD"/>
</dbReference>
<name>A0A6P1TH85_9GAMM</name>